<accession>A0A0P1AL45</accession>
<name>A0A0P1AL45_PLAHL</name>
<dbReference type="OMA" id="QCKRIDE"/>
<protein>
    <submittedName>
        <fullName evidence="1">Uncharacterized protein</fullName>
    </submittedName>
</protein>
<dbReference type="AlphaFoldDB" id="A0A0P1AL45"/>
<reference evidence="2" key="1">
    <citation type="submission" date="2014-09" db="EMBL/GenBank/DDBJ databases">
        <authorList>
            <person name="Sharma Rahul"/>
            <person name="Thines Marco"/>
        </authorList>
    </citation>
    <scope>NUCLEOTIDE SEQUENCE [LARGE SCALE GENOMIC DNA]</scope>
</reference>
<organism evidence="1 2">
    <name type="scientific">Plasmopara halstedii</name>
    <name type="common">Downy mildew of sunflower</name>
    <dbReference type="NCBI Taxonomy" id="4781"/>
    <lineage>
        <taxon>Eukaryota</taxon>
        <taxon>Sar</taxon>
        <taxon>Stramenopiles</taxon>
        <taxon>Oomycota</taxon>
        <taxon>Peronosporomycetes</taxon>
        <taxon>Peronosporales</taxon>
        <taxon>Peronosporaceae</taxon>
        <taxon>Plasmopara</taxon>
    </lineage>
</organism>
<dbReference type="OrthoDB" id="158698at2759"/>
<dbReference type="EMBL" id="CCYD01000610">
    <property type="protein sequence ID" value="CEG41865.1"/>
    <property type="molecule type" value="Genomic_DNA"/>
</dbReference>
<proteinExistence type="predicted"/>
<sequence length="219" mass="24278">MPLLRKLLRVEDLGNVPANSTAEQLFASNIDMQEMRSQRQQAAALCSAPLHVMSTLARRQRSRSALDTQMENLTNCDLKTCVDAALSITREGKQALFLVRDPTKVTKYIAAAVSRFNAAMAIELAAESLHRVHFHQCKRIDELQCELEYVQQAWKGPDEAKFQLVVVGPLCDLFSGFQTTSGITLTGAGLKRMVELAVNRLRATTGVYVIVIEIEAEVT</sequence>
<dbReference type="Proteomes" id="UP000054928">
    <property type="component" value="Unassembled WGS sequence"/>
</dbReference>
<evidence type="ECO:0000313" key="2">
    <source>
        <dbReference type="Proteomes" id="UP000054928"/>
    </source>
</evidence>
<dbReference type="RefSeq" id="XP_024578234.1">
    <property type="nucleotide sequence ID" value="XM_024727681.1"/>
</dbReference>
<evidence type="ECO:0000313" key="1">
    <source>
        <dbReference type="EMBL" id="CEG41865.1"/>
    </source>
</evidence>
<dbReference type="GeneID" id="36407235"/>
<keyword evidence="2" id="KW-1185">Reference proteome</keyword>